<keyword evidence="3" id="KW-1185">Reference proteome</keyword>
<gene>
    <name evidence="2" type="ORF">L3X38_024664</name>
</gene>
<feature type="compositionally biased region" description="Polar residues" evidence="1">
    <location>
        <begin position="35"/>
        <end position="44"/>
    </location>
</feature>
<reference evidence="2 3" key="1">
    <citation type="journal article" date="2022" name="G3 (Bethesda)">
        <title>Whole-genome sequence and methylome profiling of the almond [Prunus dulcis (Mill.) D.A. Webb] cultivar 'Nonpareil'.</title>
        <authorList>
            <person name="D'Amico-Willman K.M."/>
            <person name="Ouma W.Z."/>
            <person name="Meulia T."/>
            <person name="Sideli G.M."/>
            <person name="Gradziel T.M."/>
            <person name="Fresnedo-Ramirez J."/>
        </authorList>
    </citation>
    <scope>NUCLEOTIDE SEQUENCE [LARGE SCALE GENOMIC DNA]</scope>
    <source>
        <tissue evidence="2">Leaf</tissue>
    </source>
</reference>
<sequence length="96" mass="10765">MGFRKALDLGRAIDLQDEKTLQRFPVTFCHRDNKMSNSESQYDNEPNAFNGESSDDQRDLASEALSFDSADSEDAEVEIIGERVKAVPSFGRGRSF</sequence>
<evidence type="ECO:0000313" key="2">
    <source>
        <dbReference type="EMBL" id="KAI5334531.1"/>
    </source>
</evidence>
<comment type="caution">
    <text evidence="2">The sequence shown here is derived from an EMBL/GenBank/DDBJ whole genome shotgun (WGS) entry which is preliminary data.</text>
</comment>
<evidence type="ECO:0000313" key="3">
    <source>
        <dbReference type="Proteomes" id="UP001054821"/>
    </source>
</evidence>
<evidence type="ECO:0000256" key="1">
    <source>
        <dbReference type="SAM" id="MobiDB-lite"/>
    </source>
</evidence>
<dbReference type="EMBL" id="JAJFAZ020000004">
    <property type="protein sequence ID" value="KAI5334531.1"/>
    <property type="molecule type" value="Genomic_DNA"/>
</dbReference>
<feature type="region of interest" description="Disordered" evidence="1">
    <location>
        <begin position="32"/>
        <end position="59"/>
    </location>
</feature>
<proteinExistence type="predicted"/>
<name>A0AAD4W2R9_PRUDU</name>
<accession>A0AAD4W2R9</accession>
<dbReference type="AlphaFoldDB" id="A0AAD4W2R9"/>
<protein>
    <submittedName>
        <fullName evidence="2">Uncharacterized protein</fullName>
    </submittedName>
</protein>
<organism evidence="2 3">
    <name type="scientific">Prunus dulcis</name>
    <name type="common">Almond</name>
    <name type="synonym">Amygdalus dulcis</name>
    <dbReference type="NCBI Taxonomy" id="3755"/>
    <lineage>
        <taxon>Eukaryota</taxon>
        <taxon>Viridiplantae</taxon>
        <taxon>Streptophyta</taxon>
        <taxon>Embryophyta</taxon>
        <taxon>Tracheophyta</taxon>
        <taxon>Spermatophyta</taxon>
        <taxon>Magnoliopsida</taxon>
        <taxon>eudicotyledons</taxon>
        <taxon>Gunneridae</taxon>
        <taxon>Pentapetalae</taxon>
        <taxon>rosids</taxon>
        <taxon>fabids</taxon>
        <taxon>Rosales</taxon>
        <taxon>Rosaceae</taxon>
        <taxon>Amygdaloideae</taxon>
        <taxon>Amygdaleae</taxon>
        <taxon>Prunus</taxon>
    </lineage>
</organism>
<dbReference type="Proteomes" id="UP001054821">
    <property type="component" value="Chromosome 4"/>
</dbReference>